<evidence type="ECO:0000256" key="3">
    <source>
        <dbReference type="ARBA" id="ARBA00022723"/>
    </source>
</evidence>
<keyword evidence="11" id="KW-1185">Reference proteome</keyword>
<keyword evidence="3 7" id="KW-0479">Metal-binding</keyword>
<dbReference type="CDD" id="cd20654">
    <property type="entry name" value="CYP82"/>
    <property type="match status" value="1"/>
</dbReference>
<evidence type="ECO:0008006" key="12">
    <source>
        <dbReference type="Google" id="ProtNLM"/>
    </source>
</evidence>
<dbReference type="InterPro" id="IPR050651">
    <property type="entry name" value="Plant_Cytochrome_P450_Monoox"/>
</dbReference>
<protein>
    <recommendedName>
        <fullName evidence="12">Cytochrome P450</fullName>
    </recommendedName>
</protein>
<dbReference type="GO" id="GO:0016705">
    <property type="term" value="F:oxidoreductase activity, acting on paired donors, with incorporation or reduction of molecular oxygen"/>
    <property type="evidence" value="ECO:0007669"/>
    <property type="project" value="InterPro"/>
</dbReference>
<keyword evidence="9" id="KW-1133">Transmembrane helix</keyword>
<dbReference type="OrthoDB" id="507451at2759"/>
<organism evidence="10 11">
    <name type="scientific">Manihot esculenta</name>
    <name type="common">Cassava</name>
    <name type="synonym">Jatropha manihot</name>
    <dbReference type="NCBI Taxonomy" id="3983"/>
    <lineage>
        <taxon>Eukaryota</taxon>
        <taxon>Viridiplantae</taxon>
        <taxon>Streptophyta</taxon>
        <taxon>Embryophyta</taxon>
        <taxon>Tracheophyta</taxon>
        <taxon>Spermatophyta</taxon>
        <taxon>Magnoliopsida</taxon>
        <taxon>eudicotyledons</taxon>
        <taxon>Gunneridae</taxon>
        <taxon>Pentapetalae</taxon>
        <taxon>rosids</taxon>
        <taxon>fabids</taxon>
        <taxon>Malpighiales</taxon>
        <taxon>Euphorbiaceae</taxon>
        <taxon>Crotonoideae</taxon>
        <taxon>Manihoteae</taxon>
        <taxon>Manihot</taxon>
    </lineage>
</organism>
<keyword evidence="2 7" id="KW-0349">Heme</keyword>
<reference evidence="11" key="1">
    <citation type="journal article" date="2016" name="Nat. Biotechnol.">
        <title>Sequencing wild and cultivated cassava and related species reveals extensive interspecific hybridization and genetic diversity.</title>
        <authorList>
            <person name="Bredeson J.V."/>
            <person name="Lyons J.B."/>
            <person name="Prochnik S.E."/>
            <person name="Wu G.A."/>
            <person name="Ha C.M."/>
            <person name="Edsinger-Gonzales E."/>
            <person name="Grimwood J."/>
            <person name="Schmutz J."/>
            <person name="Rabbi I.Y."/>
            <person name="Egesi C."/>
            <person name="Nauluvula P."/>
            <person name="Lebot V."/>
            <person name="Ndunguru J."/>
            <person name="Mkamilo G."/>
            <person name="Bart R.S."/>
            <person name="Setter T.L."/>
            <person name="Gleadow R.M."/>
            <person name="Kulakow P."/>
            <person name="Ferguson M.E."/>
            <person name="Rounsley S."/>
            <person name="Rokhsar D.S."/>
        </authorList>
    </citation>
    <scope>NUCLEOTIDE SEQUENCE [LARGE SCALE GENOMIC DNA]</scope>
    <source>
        <strain evidence="11">cv. AM560-2</strain>
    </source>
</reference>
<accession>A0A2C9UV45</accession>
<dbReference type="InterPro" id="IPR036396">
    <property type="entry name" value="Cyt_P450_sf"/>
</dbReference>
<dbReference type="Gramene" id="Manes.12G051001.1.v8.1">
    <property type="protein sequence ID" value="Manes.12G051001.1.v8.1.CDS"/>
    <property type="gene ID" value="Manes.12G051001.v8.1"/>
</dbReference>
<dbReference type="Pfam" id="PF00067">
    <property type="entry name" value="p450"/>
    <property type="match status" value="1"/>
</dbReference>
<keyword evidence="6 8" id="KW-0503">Monooxygenase</keyword>
<evidence type="ECO:0000313" key="11">
    <source>
        <dbReference type="Proteomes" id="UP000091857"/>
    </source>
</evidence>
<dbReference type="STRING" id="3983.A0A2C9UV45"/>
<dbReference type="GO" id="GO:0005506">
    <property type="term" value="F:iron ion binding"/>
    <property type="evidence" value="ECO:0007669"/>
    <property type="project" value="InterPro"/>
</dbReference>
<dbReference type="PROSITE" id="PS00086">
    <property type="entry name" value="CYTOCHROME_P450"/>
    <property type="match status" value="1"/>
</dbReference>
<dbReference type="Gramene" id="Manes.12G048700.1.v8.1">
    <property type="protein sequence ID" value="Manes.12G048700.1.v8.1.CDS"/>
    <property type="gene ID" value="Manes.12G048700.v8.1"/>
</dbReference>
<evidence type="ECO:0000256" key="8">
    <source>
        <dbReference type="RuleBase" id="RU000461"/>
    </source>
</evidence>
<dbReference type="GO" id="GO:0020037">
    <property type="term" value="F:heme binding"/>
    <property type="evidence" value="ECO:0007669"/>
    <property type="project" value="InterPro"/>
</dbReference>
<feature type="transmembrane region" description="Helical" evidence="9">
    <location>
        <begin position="314"/>
        <end position="337"/>
    </location>
</feature>
<dbReference type="PRINTS" id="PR00385">
    <property type="entry name" value="P450"/>
</dbReference>
<keyword evidence="4 8" id="KW-0560">Oxidoreductase</keyword>
<dbReference type="InterPro" id="IPR017972">
    <property type="entry name" value="Cyt_P450_CS"/>
</dbReference>
<sequence>MDFSSHIKTVIWALAFIFLFSLWRTMNRKSEREKNRVPEPAGAWPLIGHLHLLGGKEPACKILGAIADKAGPFYSLRLGMNRILVVSGWEMVKECLAKNDIVFATRASIAAGKHLGYNNAIFALAPYGEYWRDMRKLATLQLLSSHRLEILKHVRLSEVDMFLKDLYNICAENANNLAKVTISKLLERVTFNINLKMLAGKRFSSSTYGEENSEPWRYKKAIEEALYLSGIFVMSDAIPWLEWLDHQGHISAMKRTAKEIDAVVGTWLEEHLRKKSSKEDSIGESDLMDVMLENLAEDSVMSGHSRDTVVKAMVMILTLTGAGSTAVTLTWALSLLLNNPSVLKSAQEELDIHVGKDKWVQESNIQKLNYLQAIVKETLRLYPPGPLTGIREAMEDCDLGGYHVSQGTRLVANIWKLQRDPRIWENPSEFQPERFLTTHAHVDFRGQNFEYIPFSSGRRSCPAITFGLKVVHLILARVLQGFDLRTVKGLPVCMKEGPGISLSKVNPLEVIVKPRLDLELYQCLGRSNYMSF</sequence>
<dbReference type="InterPro" id="IPR001128">
    <property type="entry name" value="Cyt_P450"/>
</dbReference>
<dbReference type="OMA" id="SEPWRYE"/>
<dbReference type="SUPFAM" id="SSF48264">
    <property type="entry name" value="Cytochrome P450"/>
    <property type="match status" value="1"/>
</dbReference>
<name>A0A2C9UV45_MANES</name>
<feature type="transmembrane region" description="Helical" evidence="9">
    <location>
        <begin position="6"/>
        <end position="26"/>
    </location>
</feature>
<evidence type="ECO:0000313" key="10">
    <source>
        <dbReference type="EMBL" id="OAY34803.1"/>
    </source>
</evidence>
<evidence type="ECO:0000256" key="9">
    <source>
        <dbReference type="SAM" id="Phobius"/>
    </source>
</evidence>
<dbReference type="Proteomes" id="UP000091857">
    <property type="component" value="Chromosome 12"/>
</dbReference>
<evidence type="ECO:0000256" key="2">
    <source>
        <dbReference type="ARBA" id="ARBA00022617"/>
    </source>
</evidence>
<feature type="binding site" description="axial binding residue" evidence="7">
    <location>
        <position position="461"/>
    </location>
    <ligand>
        <name>heme</name>
        <dbReference type="ChEBI" id="CHEBI:30413"/>
    </ligand>
    <ligandPart>
        <name>Fe</name>
        <dbReference type="ChEBI" id="CHEBI:18248"/>
    </ligandPart>
</feature>
<dbReference type="PRINTS" id="PR00463">
    <property type="entry name" value="EP450I"/>
</dbReference>
<comment type="caution">
    <text evidence="10">The sequence shown here is derived from an EMBL/GenBank/DDBJ whole genome shotgun (WGS) entry which is preliminary data.</text>
</comment>
<dbReference type="PANTHER" id="PTHR47947">
    <property type="entry name" value="CYTOCHROME P450 82C3-RELATED"/>
    <property type="match status" value="1"/>
</dbReference>
<comment type="similarity">
    <text evidence="1 8">Belongs to the cytochrome P450 family.</text>
</comment>
<dbReference type="AlphaFoldDB" id="A0A2C9UV45"/>
<evidence type="ECO:0000256" key="4">
    <source>
        <dbReference type="ARBA" id="ARBA00023002"/>
    </source>
</evidence>
<dbReference type="EMBL" id="CM004398">
    <property type="protein sequence ID" value="OAY34803.1"/>
    <property type="molecule type" value="Genomic_DNA"/>
</dbReference>
<keyword evidence="9" id="KW-0812">Transmembrane</keyword>
<dbReference type="FunFam" id="1.10.630.10:FF:000026">
    <property type="entry name" value="Cytochrome P450 82C4"/>
    <property type="match status" value="1"/>
</dbReference>
<evidence type="ECO:0000256" key="6">
    <source>
        <dbReference type="ARBA" id="ARBA00023033"/>
    </source>
</evidence>
<keyword evidence="5 7" id="KW-0408">Iron</keyword>
<dbReference type="PANTHER" id="PTHR47947:SF25">
    <property type="entry name" value="DIMETHYLNONATRIENE SYNTHASE"/>
    <property type="match status" value="1"/>
</dbReference>
<dbReference type="Gene3D" id="1.10.630.10">
    <property type="entry name" value="Cytochrome P450"/>
    <property type="match status" value="1"/>
</dbReference>
<dbReference type="InterPro" id="IPR002401">
    <property type="entry name" value="Cyt_P450_E_grp-I"/>
</dbReference>
<proteinExistence type="inferred from homology"/>
<gene>
    <name evidence="10" type="ORF">MANES_12G048700v8</name>
</gene>
<evidence type="ECO:0000256" key="1">
    <source>
        <dbReference type="ARBA" id="ARBA00010617"/>
    </source>
</evidence>
<keyword evidence="9" id="KW-0472">Membrane</keyword>
<evidence type="ECO:0000256" key="5">
    <source>
        <dbReference type="ARBA" id="ARBA00023004"/>
    </source>
</evidence>
<evidence type="ECO:0000256" key="7">
    <source>
        <dbReference type="PIRSR" id="PIRSR602401-1"/>
    </source>
</evidence>
<comment type="cofactor">
    <cofactor evidence="7">
        <name>heme</name>
        <dbReference type="ChEBI" id="CHEBI:30413"/>
    </cofactor>
</comment>
<dbReference type="GO" id="GO:0004497">
    <property type="term" value="F:monooxygenase activity"/>
    <property type="evidence" value="ECO:0007669"/>
    <property type="project" value="UniProtKB-KW"/>
</dbReference>